<dbReference type="RefSeq" id="WP_101072117.1">
    <property type="nucleotide sequence ID" value="NZ_PISP01000001.1"/>
</dbReference>
<dbReference type="InterPro" id="IPR000092">
    <property type="entry name" value="Polyprenyl_synt"/>
</dbReference>
<dbReference type="SFLD" id="SFLDS00005">
    <property type="entry name" value="Isoprenoid_Synthase_Type_I"/>
    <property type="match status" value="1"/>
</dbReference>
<organism evidence="7 8">
    <name type="scientific">Rhodohalobacter barkolensis</name>
    <dbReference type="NCBI Taxonomy" id="2053187"/>
    <lineage>
        <taxon>Bacteria</taxon>
        <taxon>Pseudomonadati</taxon>
        <taxon>Balneolota</taxon>
        <taxon>Balneolia</taxon>
        <taxon>Balneolales</taxon>
        <taxon>Balneolaceae</taxon>
        <taxon>Rhodohalobacter</taxon>
    </lineage>
</organism>
<dbReference type="GO" id="GO:0046872">
    <property type="term" value="F:metal ion binding"/>
    <property type="evidence" value="ECO:0007669"/>
    <property type="project" value="UniProtKB-KW"/>
</dbReference>
<comment type="caution">
    <text evidence="7">The sequence shown here is derived from an EMBL/GenBank/DDBJ whole genome shotgun (WGS) entry which is preliminary data.</text>
</comment>
<proteinExistence type="inferred from homology"/>
<dbReference type="PROSITE" id="PS00723">
    <property type="entry name" value="POLYPRENYL_SYNTHASE_1"/>
    <property type="match status" value="1"/>
</dbReference>
<dbReference type="GO" id="GO:0008299">
    <property type="term" value="P:isoprenoid biosynthetic process"/>
    <property type="evidence" value="ECO:0007669"/>
    <property type="project" value="InterPro"/>
</dbReference>
<evidence type="ECO:0000256" key="2">
    <source>
        <dbReference type="ARBA" id="ARBA00006706"/>
    </source>
</evidence>
<dbReference type="SFLD" id="SFLDG01017">
    <property type="entry name" value="Polyprenyl_Transferase_Like"/>
    <property type="match status" value="1"/>
</dbReference>
<dbReference type="InterPro" id="IPR033749">
    <property type="entry name" value="Polyprenyl_synt_CS"/>
</dbReference>
<keyword evidence="3 6" id="KW-0808">Transferase</keyword>
<dbReference type="SUPFAM" id="SSF48576">
    <property type="entry name" value="Terpenoid synthases"/>
    <property type="match status" value="1"/>
</dbReference>
<evidence type="ECO:0000256" key="6">
    <source>
        <dbReference type="RuleBase" id="RU004466"/>
    </source>
</evidence>
<comment type="cofactor">
    <cofactor evidence="1">
        <name>Mg(2+)</name>
        <dbReference type="ChEBI" id="CHEBI:18420"/>
    </cofactor>
</comment>
<dbReference type="CDD" id="cd00685">
    <property type="entry name" value="Trans_IPPS_HT"/>
    <property type="match status" value="1"/>
</dbReference>
<dbReference type="AlphaFoldDB" id="A0A2N0VL01"/>
<evidence type="ECO:0000256" key="4">
    <source>
        <dbReference type="ARBA" id="ARBA00022723"/>
    </source>
</evidence>
<name>A0A2N0VL01_9BACT</name>
<reference evidence="7 8" key="1">
    <citation type="submission" date="2017-11" db="EMBL/GenBank/DDBJ databases">
        <title>Rhodohalobacter 15182 sp. nov., isolated from a salt lake.</title>
        <authorList>
            <person name="Han S."/>
        </authorList>
    </citation>
    <scope>NUCLEOTIDE SEQUENCE [LARGE SCALE GENOMIC DNA]</scope>
    <source>
        <strain evidence="7 8">15182</strain>
    </source>
</reference>
<sequence>MDFLKSYAVLFEEELQNINFPQKPETLYQPQRYILRNGGKRIRPVLALISCGLCGSGPKEAIPVALAVELLHNFTLMHDDIMDQADSRRGELAVHKKWDEPTAILAGDSMFVYSLLQLQNLPAQVDHKKVSKIFLNSINTVCEGQAMDMEFENRTDVTLDEYHRMIEGKTGALISSAMQMGGMCGNADQEQLGQLSLIGHSLGLAFQIQDDWLDVVADPDKFGKRKAGDIYEGKKTFLLLSALERCSEPEQKKILGLMADTPLSDSEVEEVIDILEMYNVIADTKEHYLEYYSRAEKALQQFGDSNYKQDLQHLIKYLKNRES</sequence>
<evidence type="ECO:0000313" key="7">
    <source>
        <dbReference type="EMBL" id="PKD44829.1"/>
    </source>
</evidence>
<accession>A0A2N0VL01</accession>
<dbReference type="PANTHER" id="PTHR12001:SF85">
    <property type="entry name" value="SHORT CHAIN ISOPRENYL DIPHOSPHATE SYNTHASE"/>
    <property type="match status" value="1"/>
</dbReference>
<gene>
    <name evidence="7" type="ORF">CWD77_05035</name>
</gene>
<dbReference type="Gene3D" id="1.10.600.10">
    <property type="entry name" value="Farnesyl Diphosphate Synthase"/>
    <property type="match status" value="1"/>
</dbReference>
<comment type="similarity">
    <text evidence="2 6">Belongs to the FPP/GGPP synthase family.</text>
</comment>
<evidence type="ECO:0000256" key="1">
    <source>
        <dbReference type="ARBA" id="ARBA00001946"/>
    </source>
</evidence>
<keyword evidence="5" id="KW-0460">Magnesium</keyword>
<dbReference type="OrthoDB" id="9805316at2"/>
<evidence type="ECO:0000256" key="3">
    <source>
        <dbReference type="ARBA" id="ARBA00022679"/>
    </source>
</evidence>
<dbReference type="GO" id="GO:0004659">
    <property type="term" value="F:prenyltransferase activity"/>
    <property type="evidence" value="ECO:0007669"/>
    <property type="project" value="InterPro"/>
</dbReference>
<keyword evidence="4" id="KW-0479">Metal-binding</keyword>
<evidence type="ECO:0000313" key="8">
    <source>
        <dbReference type="Proteomes" id="UP000233398"/>
    </source>
</evidence>
<keyword evidence="8" id="KW-1185">Reference proteome</keyword>
<dbReference type="Proteomes" id="UP000233398">
    <property type="component" value="Unassembled WGS sequence"/>
</dbReference>
<dbReference type="InterPro" id="IPR008949">
    <property type="entry name" value="Isoprenoid_synthase_dom_sf"/>
</dbReference>
<protein>
    <submittedName>
        <fullName evidence="7">Polyprenyl synthetase family protein</fullName>
    </submittedName>
</protein>
<dbReference type="PANTHER" id="PTHR12001">
    <property type="entry name" value="GERANYLGERANYL PYROPHOSPHATE SYNTHASE"/>
    <property type="match status" value="1"/>
</dbReference>
<dbReference type="Pfam" id="PF00348">
    <property type="entry name" value="polyprenyl_synt"/>
    <property type="match status" value="1"/>
</dbReference>
<evidence type="ECO:0000256" key="5">
    <source>
        <dbReference type="ARBA" id="ARBA00022842"/>
    </source>
</evidence>
<dbReference type="EMBL" id="PISP01000001">
    <property type="protein sequence ID" value="PKD44829.1"/>
    <property type="molecule type" value="Genomic_DNA"/>
</dbReference>